<evidence type="ECO:0008006" key="3">
    <source>
        <dbReference type="Google" id="ProtNLM"/>
    </source>
</evidence>
<dbReference type="SUPFAM" id="SSF110857">
    <property type="entry name" value="Gamma-glutamyl cyclotransferase-like"/>
    <property type="match status" value="1"/>
</dbReference>
<sequence length="295" mass="34166">MAIQAVDYVWRFGYGSNIGLEVLKQKKNLNPKEYYTGTITNYELYFTPGIPFVEPGWGATRYHEGSMLHGSAFYISQEEAQKLDAQEAGYNVLPCQFTSYCGKVINNVGLYVPKKEFKIGDKEGIPSLRYLRLLRKGARQGNLEAHWIEKLDKQPYYKTPPEVRAQTLKWIQEFESDPVRSGVYWTAEELARHDGKDEKYPAHTSALEYVIKINDARVFPSWKGHTITRRNLLQFRGQSLDTNDIRYGQEGFRPLPKLNECTEEEREFLLQNLESVLHRGGEIVARLKDFLEDQN</sequence>
<dbReference type="InterPro" id="IPR036568">
    <property type="entry name" value="GGCT-like_sf"/>
</dbReference>
<reference evidence="1 2" key="1">
    <citation type="journal article" date="2021" name="Sci. Rep.">
        <title>The genome of the diatom Chaetoceros tenuissimus carries an ancient integrated fragment of an extant virus.</title>
        <authorList>
            <person name="Hongo Y."/>
            <person name="Kimura K."/>
            <person name="Takaki Y."/>
            <person name="Yoshida Y."/>
            <person name="Baba S."/>
            <person name="Kobayashi G."/>
            <person name="Nagasaki K."/>
            <person name="Hano T."/>
            <person name="Tomaru Y."/>
        </authorList>
    </citation>
    <scope>NUCLEOTIDE SEQUENCE [LARGE SCALE GENOMIC DNA]</scope>
    <source>
        <strain evidence="1 2">NIES-3715</strain>
    </source>
</reference>
<gene>
    <name evidence="1" type="ORF">CTEN210_01563</name>
</gene>
<protein>
    <recommendedName>
        <fullName evidence="3">Gamma-glutamylcyclotransferase</fullName>
    </recommendedName>
</protein>
<dbReference type="EMBL" id="BLLK01000020">
    <property type="protein sequence ID" value="GFH45089.1"/>
    <property type="molecule type" value="Genomic_DNA"/>
</dbReference>
<proteinExistence type="predicted"/>
<evidence type="ECO:0000313" key="2">
    <source>
        <dbReference type="Proteomes" id="UP001054902"/>
    </source>
</evidence>
<dbReference type="Gene3D" id="3.10.490.10">
    <property type="entry name" value="Gamma-glutamyl cyclotransferase-like"/>
    <property type="match status" value="1"/>
</dbReference>
<comment type="caution">
    <text evidence="1">The sequence shown here is derived from an EMBL/GenBank/DDBJ whole genome shotgun (WGS) entry which is preliminary data.</text>
</comment>
<organism evidence="1 2">
    <name type="scientific">Chaetoceros tenuissimus</name>
    <dbReference type="NCBI Taxonomy" id="426638"/>
    <lineage>
        <taxon>Eukaryota</taxon>
        <taxon>Sar</taxon>
        <taxon>Stramenopiles</taxon>
        <taxon>Ochrophyta</taxon>
        <taxon>Bacillariophyta</taxon>
        <taxon>Coscinodiscophyceae</taxon>
        <taxon>Chaetocerotophycidae</taxon>
        <taxon>Chaetocerotales</taxon>
        <taxon>Chaetocerotaceae</taxon>
        <taxon>Chaetoceros</taxon>
    </lineage>
</organism>
<evidence type="ECO:0000313" key="1">
    <source>
        <dbReference type="EMBL" id="GFH45089.1"/>
    </source>
</evidence>
<dbReference type="Proteomes" id="UP001054902">
    <property type="component" value="Unassembled WGS sequence"/>
</dbReference>
<name>A0AAD3CHV1_9STRA</name>
<dbReference type="AlphaFoldDB" id="A0AAD3CHV1"/>
<accession>A0AAD3CHV1</accession>
<keyword evidence="2" id="KW-1185">Reference proteome</keyword>